<feature type="non-terminal residue" evidence="1">
    <location>
        <position position="19"/>
    </location>
</feature>
<evidence type="ECO:0000313" key="2">
    <source>
        <dbReference type="Proteomes" id="UP000265520"/>
    </source>
</evidence>
<keyword evidence="2" id="KW-1185">Reference proteome</keyword>
<dbReference type="Proteomes" id="UP000265520">
    <property type="component" value="Unassembled WGS sequence"/>
</dbReference>
<organism evidence="1 2">
    <name type="scientific">Trifolium medium</name>
    <dbReference type="NCBI Taxonomy" id="97028"/>
    <lineage>
        <taxon>Eukaryota</taxon>
        <taxon>Viridiplantae</taxon>
        <taxon>Streptophyta</taxon>
        <taxon>Embryophyta</taxon>
        <taxon>Tracheophyta</taxon>
        <taxon>Spermatophyta</taxon>
        <taxon>Magnoliopsida</taxon>
        <taxon>eudicotyledons</taxon>
        <taxon>Gunneridae</taxon>
        <taxon>Pentapetalae</taxon>
        <taxon>rosids</taxon>
        <taxon>fabids</taxon>
        <taxon>Fabales</taxon>
        <taxon>Fabaceae</taxon>
        <taxon>Papilionoideae</taxon>
        <taxon>50 kb inversion clade</taxon>
        <taxon>NPAAA clade</taxon>
        <taxon>Hologalegina</taxon>
        <taxon>IRL clade</taxon>
        <taxon>Trifolieae</taxon>
        <taxon>Trifolium</taxon>
    </lineage>
</organism>
<comment type="caution">
    <text evidence="1">The sequence shown here is derived from an EMBL/GenBank/DDBJ whole genome shotgun (WGS) entry which is preliminary data.</text>
</comment>
<proteinExistence type="predicted"/>
<reference evidence="1 2" key="1">
    <citation type="journal article" date="2018" name="Front. Plant Sci.">
        <title>Red Clover (Trifolium pratense) and Zigzag Clover (T. medium) - A Picture of Genomic Similarities and Differences.</title>
        <authorList>
            <person name="Dluhosova J."/>
            <person name="Istvanek J."/>
            <person name="Nedelnik J."/>
            <person name="Repkova J."/>
        </authorList>
    </citation>
    <scope>NUCLEOTIDE SEQUENCE [LARGE SCALE GENOMIC DNA]</scope>
    <source>
        <strain evidence="2">cv. 10/8</strain>
        <tissue evidence="1">Leaf</tissue>
    </source>
</reference>
<evidence type="ECO:0000313" key="1">
    <source>
        <dbReference type="EMBL" id="MCI38856.1"/>
    </source>
</evidence>
<dbReference type="AlphaFoldDB" id="A0A392RTG0"/>
<dbReference type="EMBL" id="LXQA010260745">
    <property type="protein sequence ID" value="MCI38856.1"/>
    <property type="molecule type" value="Genomic_DNA"/>
</dbReference>
<sequence length="19" mass="2186">MSDWSAENAKKAYLQALKM</sequence>
<protein>
    <submittedName>
        <fullName evidence="1">Uncharacterized protein</fullName>
    </submittedName>
</protein>
<accession>A0A392RTG0</accession>
<name>A0A392RTG0_9FABA</name>